<dbReference type="EMBL" id="CM051399">
    <property type="protein sequence ID" value="KAJ4717459.1"/>
    <property type="molecule type" value="Genomic_DNA"/>
</dbReference>
<proteinExistence type="predicted"/>
<comment type="caution">
    <text evidence="1">The sequence shown here is derived from an EMBL/GenBank/DDBJ whole genome shotgun (WGS) entry which is preliminary data.</text>
</comment>
<protein>
    <submittedName>
        <fullName evidence="1">Calcium-binding EF-hand family protein</fullName>
    </submittedName>
</protein>
<gene>
    <name evidence="1" type="ORF">OWV82_012334</name>
</gene>
<name>A0ACC1Y1A9_MELAZ</name>
<evidence type="ECO:0000313" key="2">
    <source>
        <dbReference type="Proteomes" id="UP001164539"/>
    </source>
</evidence>
<keyword evidence="2" id="KW-1185">Reference proteome</keyword>
<sequence length="97" mass="11200">MPYYNGMQRAVMPLHPPPGRKPEEKLKRLMQVSDEDGDGRLSEEKRRDVANTLGAYFPGWRAWRAIHYADSDGDGYISHNEFNKLVNHCIKCGYAFK</sequence>
<accession>A0ACC1Y1A9</accession>
<reference evidence="1 2" key="1">
    <citation type="journal article" date="2023" name="Science">
        <title>Complex scaffold remodeling in plant triterpene biosynthesis.</title>
        <authorList>
            <person name="De La Pena R."/>
            <person name="Hodgson H."/>
            <person name="Liu J.C."/>
            <person name="Stephenson M.J."/>
            <person name="Martin A.C."/>
            <person name="Owen C."/>
            <person name="Harkess A."/>
            <person name="Leebens-Mack J."/>
            <person name="Jimenez L.E."/>
            <person name="Osbourn A."/>
            <person name="Sattely E.S."/>
        </authorList>
    </citation>
    <scope>NUCLEOTIDE SEQUENCE [LARGE SCALE GENOMIC DNA]</scope>
    <source>
        <strain evidence="2">cv. JPN11</strain>
        <tissue evidence="1">Leaf</tissue>
    </source>
</reference>
<organism evidence="1 2">
    <name type="scientific">Melia azedarach</name>
    <name type="common">Chinaberry tree</name>
    <dbReference type="NCBI Taxonomy" id="155640"/>
    <lineage>
        <taxon>Eukaryota</taxon>
        <taxon>Viridiplantae</taxon>
        <taxon>Streptophyta</taxon>
        <taxon>Embryophyta</taxon>
        <taxon>Tracheophyta</taxon>
        <taxon>Spermatophyta</taxon>
        <taxon>Magnoliopsida</taxon>
        <taxon>eudicotyledons</taxon>
        <taxon>Gunneridae</taxon>
        <taxon>Pentapetalae</taxon>
        <taxon>rosids</taxon>
        <taxon>malvids</taxon>
        <taxon>Sapindales</taxon>
        <taxon>Meliaceae</taxon>
        <taxon>Melia</taxon>
    </lineage>
</organism>
<evidence type="ECO:0000313" key="1">
    <source>
        <dbReference type="EMBL" id="KAJ4717459.1"/>
    </source>
</evidence>
<dbReference type="Proteomes" id="UP001164539">
    <property type="component" value="Chromosome 6"/>
</dbReference>